<protein>
    <submittedName>
        <fullName evidence="1">Uncharacterized protein</fullName>
    </submittedName>
</protein>
<dbReference type="Proteomes" id="UP000247702">
    <property type="component" value="Unassembled WGS sequence"/>
</dbReference>
<evidence type="ECO:0000313" key="2">
    <source>
        <dbReference type="EMBL" id="GES85596.1"/>
    </source>
</evidence>
<reference evidence="1 3" key="1">
    <citation type="submission" date="2017-11" db="EMBL/GenBank/DDBJ databases">
        <title>The genome of Rhizophagus clarus HR1 reveals common genetic basis of auxotrophy among arbuscular mycorrhizal fungi.</title>
        <authorList>
            <person name="Kobayashi Y."/>
        </authorList>
    </citation>
    <scope>NUCLEOTIDE SEQUENCE [LARGE SCALE GENOMIC DNA]</scope>
    <source>
        <strain evidence="1 3">HR1</strain>
    </source>
</reference>
<sequence length="84" mass="9804">MNHTHKSNFTGTIDGSCSNLNDFSDTTSYTINHLSSYASLTVRKRRNQRRLRRRGMLNHIRRLLPIQNTNNSFTNQFFNGITFP</sequence>
<organism evidence="1 3">
    <name type="scientific">Rhizophagus clarus</name>
    <dbReference type="NCBI Taxonomy" id="94130"/>
    <lineage>
        <taxon>Eukaryota</taxon>
        <taxon>Fungi</taxon>
        <taxon>Fungi incertae sedis</taxon>
        <taxon>Mucoromycota</taxon>
        <taxon>Glomeromycotina</taxon>
        <taxon>Glomeromycetes</taxon>
        <taxon>Glomerales</taxon>
        <taxon>Glomeraceae</taxon>
        <taxon>Rhizophagus</taxon>
    </lineage>
</organism>
<dbReference type="AlphaFoldDB" id="A0A2Z6RXS0"/>
<accession>A0A2Z6RXS0</accession>
<evidence type="ECO:0000313" key="1">
    <source>
        <dbReference type="EMBL" id="GBC07796.1"/>
    </source>
</evidence>
<reference evidence="2" key="2">
    <citation type="submission" date="2019-10" db="EMBL/GenBank/DDBJ databases">
        <title>Conservation and host-specific expression of non-tandemly repeated heterogenous ribosome RNA gene in arbuscular mycorrhizal fungi.</title>
        <authorList>
            <person name="Maeda T."/>
            <person name="Kobayashi Y."/>
            <person name="Nakagawa T."/>
            <person name="Ezawa T."/>
            <person name="Yamaguchi K."/>
            <person name="Bino T."/>
            <person name="Nishimoto Y."/>
            <person name="Shigenobu S."/>
            <person name="Kawaguchi M."/>
        </authorList>
    </citation>
    <scope>NUCLEOTIDE SEQUENCE</scope>
    <source>
        <strain evidence="2">HR1</strain>
    </source>
</reference>
<name>A0A2Z6RXS0_9GLOM</name>
<dbReference type="EMBL" id="BEXD01004170">
    <property type="protein sequence ID" value="GBC07796.1"/>
    <property type="molecule type" value="Genomic_DNA"/>
</dbReference>
<proteinExistence type="predicted"/>
<dbReference type="Proteomes" id="UP000615446">
    <property type="component" value="Unassembled WGS sequence"/>
</dbReference>
<comment type="caution">
    <text evidence="1">The sequence shown here is derived from an EMBL/GenBank/DDBJ whole genome shotgun (WGS) entry which is preliminary data.</text>
</comment>
<keyword evidence="3" id="KW-1185">Reference proteome</keyword>
<dbReference type="EMBL" id="BLAL01000156">
    <property type="protein sequence ID" value="GES85596.1"/>
    <property type="molecule type" value="Genomic_DNA"/>
</dbReference>
<evidence type="ECO:0000313" key="3">
    <source>
        <dbReference type="Proteomes" id="UP000247702"/>
    </source>
</evidence>
<gene>
    <name evidence="2" type="ORF">RCL2_001270100</name>
    <name evidence="1" type="ORF">RclHR1_00770009</name>
</gene>